<evidence type="ECO:0000256" key="3">
    <source>
        <dbReference type="ARBA" id="ARBA00022679"/>
    </source>
</evidence>
<protein>
    <recommendedName>
        <fullName evidence="6">FAM86 N-terminal domain-containing protein</fullName>
    </recommendedName>
</protein>
<dbReference type="GO" id="GO:0032259">
    <property type="term" value="P:methylation"/>
    <property type="evidence" value="ECO:0007669"/>
    <property type="project" value="UniProtKB-KW"/>
</dbReference>
<dbReference type="SUPFAM" id="SSF53335">
    <property type="entry name" value="S-adenosyl-L-methionine-dependent methyltransferases"/>
    <property type="match status" value="1"/>
</dbReference>
<dbReference type="PANTHER" id="PTHR14614:SF130">
    <property type="entry name" value="PROTEIN-LYSINE N-METHYLTRANSFERASE EEF2KMT"/>
    <property type="match status" value="1"/>
</dbReference>
<evidence type="ECO:0000313" key="7">
    <source>
        <dbReference type="Ensembl" id="ENSACAP00000009256.3"/>
    </source>
</evidence>
<dbReference type="GO" id="GO:0016279">
    <property type="term" value="F:protein-lysine N-methyltransferase activity"/>
    <property type="evidence" value="ECO:0000318"/>
    <property type="project" value="GO_Central"/>
</dbReference>
<dbReference type="InterPro" id="IPR029063">
    <property type="entry name" value="SAM-dependent_MTases_sf"/>
</dbReference>
<dbReference type="STRING" id="28377.ENSACAP00000009256"/>
<reference evidence="7" key="1">
    <citation type="submission" date="2009-12" db="EMBL/GenBank/DDBJ databases">
        <title>The Genome Sequence of Anolis carolinensis (Green Anole Lizard).</title>
        <authorList>
            <consortium name="The Genome Sequencing Platform"/>
            <person name="Di Palma F."/>
            <person name="Alfoldi J."/>
            <person name="Heiman D."/>
            <person name="Young S."/>
            <person name="Grabherr M."/>
            <person name="Johnson J."/>
            <person name="Lander E.S."/>
            <person name="Lindblad-Toh K."/>
        </authorList>
    </citation>
    <scope>NUCLEOTIDE SEQUENCE [LARGE SCALE GENOMIC DNA]</scope>
    <source>
        <strain evidence="7">JBL SC #1</strain>
    </source>
</reference>
<feature type="region of interest" description="Disordered" evidence="5">
    <location>
        <begin position="1"/>
        <end position="36"/>
    </location>
</feature>
<keyword evidence="2" id="KW-0489">Methyltransferase</keyword>
<dbReference type="InterPro" id="IPR019410">
    <property type="entry name" value="Methyltransf_16"/>
</dbReference>
<dbReference type="Proteomes" id="UP000001646">
    <property type="component" value="Unplaced"/>
</dbReference>
<evidence type="ECO:0000256" key="5">
    <source>
        <dbReference type="SAM" id="MobiDB-lite"/>
    </source>
</evidence>
<comment type="similarity">
    <text evidence="1">Belongs to the class I-like SAM-binding methyltransferase superfamily. EEF2KMT family.</text>
</comment>
<dbReference type="GO" id="GO:0032991">
    <property type="term" value="C:protein-containing complex"/>
    <property type="evidence" value="ECO:0000318"/>
    <property type="project" value="GO_Central"/>
</dbReference>
<dbReference type="CTD" id="196483"/>
<dbReference type="OrthoDB" id="194386at2759"/>
<dbReference type="HOGENOM" id="CLU_038942_0_0_1"/>
<dbReference type="Pfam" id="PF14904">
    <property type="entry name" value="FAM86"/>
    <property type="match status" value="1"/>
</dbReference>
<dbReference type="Gene3D" id="3.40.50.150">
    <property type="entry name" value="Vaccinia Virus protein VP39"/>
    <property type="match status" value="1"/>
</dbReference>
<dbReference type="PANTHER" id="PTHR14614">
    <property type="entry name" value="HEPATOCELLULAR CARCINOMA-ASSOCIATED ANTIGEN"/>
    <property type="match status" value="1"/>
</dbReference>
<gene>
    <name evidence="7" type="primary">eef2kmt</name>
</gene>
<dbReference type="GeneTree" id="ENSGT00940000164788"/>
<dbReference type="AlphaFoldDB" id="H9GF72"/>
<evidence type="ECO:0000259" key="6">
    <source>
        <dbReference type="Pfam" id="PF14904"/>
    </source>
</evidence>
<name>H9GF72_ANOCA</name>
<dbReference type="KEGG" id="acs:100562968"/>
<dbReference type="InParanoid" id="H9GF72"/>
<evidence type="ECO:0000313" key="8">
    <source>
        <dbReference type="Proteomes" id="UP000001646"/>
    </source>
</evidence>
<dbReference type="Ensembl" id="ENSACAT00000009449.3">
    <property type="protein sequence ID" value="ENSACAP00000009256.3"/>
    <property type="gene ID" value="ENSACAG00000009469.3"/>
</dbReference>
<dbReference type="GeneID" id="100562968"/>
<feature type="compositionally biased region" description="Basic and acidic residues" evidence="5">
    <location>
        <begin position="9"/>
        <end position="21"/>
    </location>
</feature>
<feature type="compositionally biased region" description="Acidic residues" evidence="5">
    <location>
        <begin position="22"/>
        <end position="34"/>
    </location>
</feature>
<dbReference type="Bgee" id="ENSACAG00000009469">
    <property type="expression patterns" value="Expressed in kidney and 12 other cell types or tissues"/>
</dbReference>
<reference evidence="7" key="2">
    <citation type="submission" date="2025-08" db="UniProtKB">
        <authorList>
            <consortium name="Ensembl"/>
        </authorList>
    </citation>
    <scope>IDENTIFICATION</scope>
</reference>
<sequence length="371" mass="41359">MQGGGARQEAPRMEEQEKGPDPQEEEEEEEEEEGEAGRLALRFQRGFLSAQRLPCFPWADLEKKLKTSKDSSLLLTILRETVLHPLCLKYPPSVKYRRCFLSELIKKHEATGAEPLDQIYESLADVLNAEESANFYKSYLLPSEEAITLGESMAIISQGTTGLVTWDAGLYLAEWALENPALFTNRSILELGSGIGLTGLAICKACHPSKYTFSDHHPCVLQKLLENIRLNGFAPESDICSCSPAKLDTQKAELAGFEGPQISVTELDWSLVTKEELAGLSSDVVIAADVVYDPELMHSLIRVLQKLPSGLDGKKAPEVYIAFTVRNPDTYHCFQTELDKVGIKWQAVPCLQKNMFPYDPHAKITLLRLFI</sequence>
<evidence type="ECO:0000256" key="4">
    <source>
        <dbReference type="ARBA" id="ARBA00022691"/>
    </source>
</evidence>
<dbReference type="InterPro" id="IPR029426">
    <property type="entry name" value="FAM86_N"/>
</dbReference>
<feature type="domain" description="FAM86 N-terminal" evidence="6">
    <location>
        <begin position="39"/>
        <end position="126"/>
    </location>
</feature>
<evidence type="ECO:0000256" key="1">
    <source>
        <dbReference type="ARBA" id="ARBA00005511"/>
    </source>
</evidence>
<keyword evidence="4" id="KW-0949">S-adenosyl-L-methionine</keyword>
<evidence type="ECO:0000256" key="2">
    <source>
        <dbReference type="ARBA" id="ARBA00022603"/>
    </source>
</evidence>
<keyword evidence="3" id="KW-0808">Transferase</keyword>
<reference evidence="7" key="3">
    <citation type="submission" date="2025-09" db="UniProtKB">
        <authorList>
            <consortium name="Ensembl"/>
        </authorList>
    </citation>
    <scope>IDENTIFICATION</scope>
</reference>
<dbReference type="eggNOG" id="KOG2497">
    <property type="taxonomic scope" value="Eukaryota"/>
</dbReference>
<dbReference type="Pfam" id="PF10294">
    <property type="entry name" value="Methyltransf_16"/>
    <property type="match status" value="1"/>
</dbReference>
<accession>H9GF72</accession>
<keyword evidence="8" id="KW-1185">Reference proteome</keyword>
<organism evidence="7 8">
    <name type="scientific">Anolis carolinensis</name>
    <name type="common">Green anole</name>
    <name type="synonym">American chameleon</name>
    <dbReference type="NCBI Taxonomy" id="28377"/>
    <lineage>
        <taxon>Eukaryota</taxon>
        <taxon>Metazoa</taxon>
        <taxon>Chordata</taxon>
        <taxon>Craniata</taxon>
        <taxon>Vertebrata</taxon>
        <taxon>Euteleostomi</taxon>
        <taxon>Lepidosauria</taxon>
        <taxon>Squamata</taxon>
        <taxon>Bifurcata</taxon>
        <taxon>Unidentata</taxon>
        <taxon>Episquamata</taxon>
        <taxon>Toxicofera</taxon>
        <taxon>Iguania</taxon>
        <taxon>Dactyloidae</taxon>
        <taxon>Anolis</taxon>
    </lineage>
</organism>
<proteinExistence type="inferred from homology"/>